<evidence type="ECO:0000313" key="3">
    <source>
        <dbReference type="Proteomes" id="UP001197114"/>
    </source>
</evidence>
<dbReference type="Proteomes" id="UP001197114">
    <property type="component" value="Unassembled WGS sequence"/>
</dbReference>
<accession>A0ABS6YUW3</accession>
<feature type="transmembrane region" description="Helical" evidence="1">
    <location>
        <begin position="12"/>
        <end position="35"/>
    </location>
</feature>
<keyword evidence="1" id="KW-1133">Transmembrane helix</keyword>
<evidence type="ECO:0000313" key="2">
    <source>
        <dbReference type="EMBL" id="MBW5424331.1"/>
    </source>
</evidence>
<keyword evidence="3" id="KW-1185">Reference proteome</keyword>
<keyword evidence="1" id="KW-0472">Membrane</keyword>
<organism evidence="2 3">
    <name type="scientific">Streptomyces anatolicus</name>
    <dbReference type="NCBI Taxonomy" id="2675858"/>
    <lineage>
        <taxon>Bacteria</taxon>
        <taxon>Bacillati</taxon>
        <taxon>Actinomycetota</taxon>
        <taxon>Actinomycetes</taxon>
        <taxon>Kitasatosporales</taxon>
        <taxon>Streptomycetaceae</taxon>
        <taxon>Streptomyces</taxon>
    </lineage>
</organism>
<proteinExistence type="predicted"/>
<sequence>MSLQDGGAVIHLRYLPGTGFALAGAVAAGITWEYVPEPGTWPLAVIAAVAMVCDAVIIAARGGRG</sequence>
<protein>
    <submittedName>
        <fullName evidence="2">Uncharacterized protein</fullName>
    </submittedName>
</protein>
<feature type="transmembrane region" description="Helical" evidence="1">
    <location>
        <begin position="41"/>
        <end position="60"/>
    </location>
</feature>
<dbReference type="RefSeq" id="WP_219690779.1">
    <property type="nucleotide sequence ID" value="NZ_WMBF01000297.1"/>
</dbReference>
<comment type="caution">
    <text evidence="2">The sequence shown here is derived from an EMBL/GenBank/DDBJ whole genome shotgun (WGS) entry which is preliminary data.</text>
</comment>
<gene>
    <name evidence="2" type="ORF">GKQ77_22635</name>
</gene>
<evidence type="ECO:0000256" key="1">
    <source>
        <dbReference type="SAM" id="Phobius"/>
    </source>
</evidence>
<keyword evidence="1" id="KW-0812">Transmembrane</keyword>
<reference evidence="2 3" key="1">
    <citation type="submission" date="2019-11" db="EMBL/GenBank/DDBJ databases">
        <authorList>
            <person name="Ay H."/>
        </authorList>
    </citation>
    <scope>NUCLEOTIDE SEQUENCE [LARGE SCALE GENOMIC DNA]</scope>
    <source>
        <strain evidence="2 3">BG9H</strain>
    </source>
</reference>
<dbReference type="EMBL" id="WMBF01000297">
    <property type="protein sequence ID" value="MBW5424331.1"/>
    <property type="molecule type" value="Genomic_DNA"/>
</dbReference>
<name>A0ABS6YUW3_9ACTN</name>